<dbReference type="Proteomes" id="UP000094463">
    <property type="component" value="Chromosome"/>
</dbReference>
<feature type="domain" description="HD-GYP" evidence="1">
    <location>
        <begin position="114"/>
        <end position="310"/>
    </location>
</feature>
<protein>
    <submittedName>
        <fullName evidence="2">Cyclic di-GMP phosphodiesterase response regulator RpfG</fullName>
    </submittedName>
</protein>
<dbReference type="CDD" id="cd00077">
    <property type="entry name" value="HDc"/>
    <property type="match status" value="1"/>
</dbReference>
<dbReference type="EMBL" id="CP012502">
    <property type="protein sequence ID" value="AOM81926.1"/>
    <property type="molecule type" value="Genomic_DNA"/>
</dbReference>
<dbReference type="NCBIfam" id="TIGR00277">
    <property type="entry name" value="HDIG"/>
    <property type="match status" value="1"/>
</dbReference>
<dbReference type="KEGG" id="bbev:BBEV_0533"/>
<dbReference type="SUPFAM" id="SSF109604">
    <property type="entry name" value="HD-domain/PDEase-like"/>
    <property type="match status" value="1"/>
</dbReference>
<dbReference type="PANTHER" id="PTHR43155">
    <property type="entry name" value="CYCLIC DI-GMP PHOSPHODIESTERASE PA4108-RELATED"/>
    <property type="match status" value="1"/>
</dbReference>
<dbReference type="OrthoDB" id="9759601at2"/>
<dbReference type="SMART" id="SM00471">
    <property type="entry name" value="HDc"/>
    <property type="match status" value="1"/>
</dbReference>
<accession>A0A1D7QSD3</accession>
<gene>
    <name evidence="2" type="primary">rpfG-1</name>
    <name evidence="2" type="ORF">BBEV_0533</name>
</gene>
<dbReference type="Gene3D" id="1.10.3210.10">
    <property type="entry name" value="Hypothetical protein af1432"/>
    <property type="match status" value="1"/>
</dbReference>
<dbReference type="AlphaFoldDB" id="A0A1D7QSD3"/>
<dbReference type="STRING" id="632773.BBEV_0533"/>
<dbReference type="InterPro" id="IPR003607">
    <property type="entry name" value="HD/PDEase_dom"/>
</dbReference>
<dbReference type="Pfam" id="PF13487">
    <property type="entry name" value="HD_5"/>
    <property type="match status" value="1"/>
</dbReference>
<evidence type="ECO:0000313" key="3">
    <source>
        <dbReference type="Proteomes" id="UP000094463"/>
    </source>
</evidence>
<name>A0A1D7QSD3_9BACI</name>
<keyword evidence="3" id="KW-1185">Reference proteome</keyword>
<proteinExistence type="predicted"/>
<dbReference type="InterPro" id="IPR037522">
    <property type="entry name" value="HD_GYP_dom"/>
</dbReference>
<sequence>MHIITLQHNAHKALDRKLARDILSESGFTLLREGMVITPNHIRLLRMYGIETVPVYGHTSFLEQLDAKVKEQHQPFVKAYRESFNEMKRLFSSAEEDQVPNLEKTLDSFESLISEALESYSLFEVLQQLEGHDGYLLRHSIHVGLLTALMARLMKKSEEDIMIYGKAGLLHDIGMIKAPAGVFNDSRELTEAEWKEVRRHPQIGYELLKDTGVPQPVLDAALYHHERMDGSGYLEGLKGDDIPEVAALIAIADVFDAVSSDRVHRKKLAPMEALKTVNDEIYRGKLSVRCGLVFLEHMTSTYTGTTVYLSDGRFAQIVRYNAKDLENPLISLDGHVLPLKELKGLTIEDIADNRIHELNKQE</sequence>
<reference evidence="2 3" key="1">
    <citation type="submission" date="2015-08" db="EMBL/GenBank/DDBJ databases">
        <title>The complete genome sequence of Bacillus beveridgei MLTeJB.</title>
        <authorList>
            <person name="Hanson T.E."/>
            <person name="Mesa C."/>
            <person name="Basesman S.M."/>
            <person name="Oremland R.S."/>
        </authorList>
    </citation>
    <scope>NUCLEOTIDE SEQUENCE [LARGE SCALE GENOMIC DNA]</scope>
    <source>
        <strain evidence="2 3">MLTeJB</strain>
    </source>
</reference>
<evidence type="ECO:0000313" key="2">
    <source>
        <dbReference type="EMBL" id="AOM81926.1"/>
    </source>
</evidence>
<evidence type="ECO:0000259" key="1">
    <source>
        <dbReference type="PROSITE" id="PS51832"/>
    </source>
</evidence>
<dbReference type="PROSITE" id="PS51832">
    <property type="entry name" value="HD_GYP"/>
    <property type="match status" value="1"/>
</dbReference>
<organism evidence="2 3">
    <name type="scientific">Salisediminibacterium beveridgei</name>
    <dbReference type="NCBI Taxonomy" id="632773"/>
    <lineage>
        <taxon>Bacteria</taxon>
        <taxon>Bacillati</taxon>
        <taxon>Bacillota</taxon>
        <taxon>Bacilli</taxon>
        <taxon>Bacillales</taxon>
        <taxon>Bacillaceae</taxon>
        <taxon>Salisediminibacterium</taxon>
    </lineage>
</organism>
<dbReference type="PANTHER" id="PTHR43155:SF2">
    <property type="entry name" value="CYCLIC DI-GMP PHOSPHODIESTERASE PA4108"/>
    <property type="match status" value="1"/>
</dbReference>
<dbReference type="RefSeq" id="WP_069364053.1">
    <property type="nucleotide sequence ID" value="NZ_CP012502.1"/>
</dbReference>
<dbReference type="InterPro" id="IPR006675">
    <property type="entry name" value="HDIG_dom"/>
</dbReference>